<keyword evidence="5" id="KW-1185">Reference proteome</keyword>
<evidence type="ECO:0000259" key="3">
    <source>
        <dbReference type="Pfam" id="PF10017"/>
    </source>
</evidence>
<dbReference type="PANTHER" id="PTHR43397">
    <property type="entry name" value="ERGOTHIONEINE BIOSYNTHESIS PROTEIN 1"/>
    <property type="match status" value="1"/>
</dbReference>
<dbReference type="GO" id="GO:0052706">
    <property type="term" value="F:L-histidine N(alpha)-methyltransferase activity"/>
    <property type="evidence" value="ECO:0007669"/>
    <property type="project" value="UniProtKB-EC"/>
</dbReference>
<dbReference type="EMBL" id="CXST01000002">
    <property type="protein sequence ID" value="CTQ45892.1"/>
    <property type="molecule type" value="Genomic_DNA"/>
</dbReference>
<dbReference type="PIRSF" id="PIRSF018005">
    <property type="entry name" value="UCP018005"/>
    <property type="match status" value="1"/>
</dbReference>
<dbReference type="Pfam" id="PF10017">
    <property type="entry name" value="Methyltransf_33"/>
    <property type="match status" value="1"/>
</dbReference>
<name>A0A0M6Y718_9HYPH</name>
<keyword evidence="2 4" id="KW-0808">Transferase</keyword>
<dbReference type="AlphaFoldDB" id="A0A0M6Y718"/>
<dbReference type="Gene3D" id="3.40.50.150">
    <property type="entry name" value="Vaccinia Virus protein VP39"/>
    <property type="match status" value="1"/>
</dbReference>
<dbReference type="SUPFAM" id="SSF53335">
    <property type="entry name" value="S-adenosyl-L-methionine-dependent methyltransferases"/>
    <property type="match status" value="1"/>
</dbReference>
<dbReference type="PANTHER" id="PTHR43397:SF1">
    <property type="entry name" value="ERGOTHIONEINE BIOSYNTHESIS PROTEIN 1"/>
    <property type="match status" value="1"/>
</dbReference>
<dbReference type="NCBIfam" id="TIGR03438">
    <property type="entry name" value="egtD_ergothio"/>
    <property type="match status" value="1"/>
</dbReference>
<dbReference type="Proteomes" id="UP000048926">
    <property type="component" value="Unassembled WGS sequence"/>
</dbReference>
<reference evidence="5" key="1">
    <citation type="submission" date="2015-07" db="EMBL/GenBank/DDBJ databases">
        <authorList>
            <person name="Rodrigo-Torres Lidia"/>
            <person name="Arahal R.David."/>
        </authorList>
    </citation>
    <scope>NUCLEOTIDE SEQUENCE [LARGE SCALE GENOMIC DNA]</scope>
    <source>
        <strain evidence="5">CECT 4801</strain>
    </source>
</reference>
<dbReference type="InterPro" id="IPR035094">
    <property type="entry name" value="EgtD"/>
</dbReference>
<dbReference type="GO" id="GO:0032259">
    <property type="term" value="P:methylation"/>
    <property type="evidence" value="ECO:0007669"/>
    <property type="project" value="UniProtKB-KW"/>
</dbReference>
<dbReference type="InterPro" id="IPR029063">
    <property type="entry name" value="SAM-dependent_MTases_sf"/>
</dbReference>
<gene>
    <name evidence="4" type="primary">egtD</name>
    <name evidence="4" type="ORF">LAL4801_04347</name>
</gene>
<dbReference type="InterPro" id="IPR051128">
    <property type="entry name" value="EgtD_Methyltrsf_superfamily"/>
</dbReference>
<dbReference type="STRING" id="187304.B0E33_02160"/>
<dbReference type="InterPro" id="IPR019257">
    <property type="entry name" value="MeTrfase_dom"/>
</dbReference>
<keyword evidence="1 4" id="KW-0489">Methyltransferase</keyword>
<evidence type="ECO:0000256" key="2">
    <source>
        <dbReference type="ARBA" id="ARBA00022679"/>
    </source>
</evidence>
<organism evidence="4 5">
    <name type="scientific">Roseibium aggregatum</name>
    <dbReference type="NCBI Taxonomy" id="187304"/>
    <lineage>
        <taxon>Bacteria</taxon>
        <taxon>Pseudomonadati</taxon>
        <taxon>Pseudomonadota</taxon>
        <taxon>Alphaproteobacteria</taxon>
        <taxon>Hyphomicrobiales</taxon>
        <taxon>Stappiaceae</taxon>
        <taxon>Roseibium</taxon>
    </lineage>
</organism>
<dbReference type="OrthoDB" id="5289726at2"/>
<protein>
    <submittedName>
        <fullName evidence="4">Histidine-specific methyltransferase EgtD</fullName>
        <ecNumber evidence="4">2.1.1.44</ecNumber>
    </submittedName>
</protein>
<evidence type="ECO:0000313" key="5">
    <source>
        <dbReference type="Proteomes" id="UP000048926"/>
    </source>
</evidence>
<evidence type="ECO:0000313" key="4">
    <source>
        <dbReference type="EMBL" id="CTQ45892.1"/>
    </source>
</evidence>
<feature type="domain" description="Histidine-specific methyltransferase SAM-dependent" evidence="3">
    <location>
        <begin position="19"/>
        <end position="318"/>
    </location>
</feature>
<dbReference type="EC" id="2.1.1.44" evidence="4"/>
<evidence type="ECO:0000256" key="1">
    <source>
        <dbReference type="ARBA" id="ARBA00022603"/>
    </source>
</evidence>
<dbReference type="RefSeq" id="WP_082444696.1">
    <property type="nucleotide sequence ID" value="NZ_CXST01000002.1"/>
</dbReference>
<sequence length="320" mass="35465">MTKHVSPENQTDENQSDMFRDDILSGLLRDQKAISSKWLYDDVGSHLFEAITELDAYYPTRTEISILAQNARKYRRLPGARGAMVELGSGSSRKTDLLLNAFPDLSVYMPIDISANHLKAAAERVRRAYPSLAVIPVAADFTQPFGQLPLLPELPVLIFFPGSTIGNFEKTEAAALLSNIRSAMPEASLVIGVDRPKDAKVLQEAYDDPAGITAAFNQNLLQRINRELDGDFDLAAFAHKAIWNEGESRIEMHLESLVQQQVSIAGETVSFAKGETIHTENSHKYSEEAFEGIANEGGWQIMDVDSDENNWFSVYTLQAA</sequence>
<dbReference type="InterPro" id="IPR017804">
    <property type="entry name" value="MeTrfase_EgtD-like"/>
</dbReference>
<proteinExistence type="predicted"/>
<accession>A0A0M6Y718</accession>